<organism evidence="2 3">
    <name type="scientific">Mycena metata</name>
    <dbReference type="NCBI Taxonomy" id="1033252"/>
    <lineage>
        <taxon>Eukaryota</taxon>
        <taxon>Fungi</taxon>
        <taxon>Dikarya</taxon>
        <taxon>Basidiomycota</taxon>
        <taxon>Agaricomycotina</taxon>
        <taxon>Agaricomycetes</taxon>
        <taxon>Agaricomycetidae</taxon>
        <taxon>Agaricales</taxon>
        <taxon>Marasmiineae</taxon>
        <taxon>Mycenaceae</taxon>
        <taxon>Mycena</taxon>
    </lineage>
</organism>
<evidence type="ECO:0008006" key="4">
    <source>
        <dbReference type="Google" id="ProtNLM"/>
    </source>
</evidence>
<evidence type="ECO:0000313" key="2">
    <source>
        <dbReference type="EMBL" id="KAJ7735506.1"/>
    </source>
</evidence>
<proteinExistence type="predicted"/>
<gene>
    <name evidence="2" type="ORF">B0H16DRAFT_1467130</name>
</gene>
<dbReference type="Proteomes" id="UP001215598">
    <property type="component" value="Unassembled WGS sequence"/>
</dbReference>
<dbReference type="EMBL" id="JARKIB010000126">
    <property type="protein sequence ID" value="KAJ7735506.1"/>
    <property type="molecule type" value="Genomic_DNA"/>
</dbReference>
<evidence type="ECO:0000313" key="3">
    <source>
        <dbReference type="Proteomes" id="UP001215598"/>
    </source>
</evidence>
<name>A0AAD7MWT3_9AGAR</name>
<dbReference type="AlphaFoldDB" id="A0AAD7MWT3"/>
<feature type="region of interest" description="Disordered" evidence="1">
    <location>
        <begin position="89"/>
        <end position="131"/>
    </location>
</feature>
<evidence type="ECO:0000256" key="1">
    <source>
        <dbReference type="SAM" id="MobiDB-lite"/>
    </source>
</evidence>
<sequence length="541" mass="59468">MYVWARVRSSEHVHDRPSLVYRLDNGILTARQIGARKTKSCARRKKLHEIINVQSERHTEYSKPKSIDASKIIVVRSTGAGAVTRSAVRDSLQSTVEPAPSLKRELDDSPDLLSAPSSKRPKIGAPELDFSVSSPSRRANIFASSSQPTSRLFTKHTRFWALDGNAILQFGSVALRAHQSRLSSQGRGEPLLEADEENINDVVVEELGGLDIFRLDLIGSVEDFVALFTAMEDTIAFHYALPTFPTAAPIFRAATTFKFTKFFDFAHKYLLETFPDDLDKVDVTVIPHAAAAVTLGRKWNIPDILKHAFYELLRAPPATTPTDDELTPGAPVDERTKCLELADLALLSDAQKHLTAAWMALFLRPDGTTCPGKTPCSATKRSGGWTAIAGKGKVLQRSLQDPICHRLDALMEVKWDETYGSCEKCATAGNASFLSKKAQIWEDISVWFEIPVEKGAEEKHVNIQGEAYVLNNGRSGRSEAAAIRSDRSEAAVIAVREVSGAAMPMQAARTSLTLLNSNPSNGKQQQIRELHAHFGQSNPTN</sequence>
<comment type="caution">
    <text evidence="2">The sequence shown here is derived from an EMBL/GenBank/DDBJ whole genome shotgun (WGS) entry which is preliminary data.</text>
</comment>
<accession>A0AAD7MWT3</accession>
<protein>
    <recommendedName>
        <fullName evidence="4">BTB domain-containing protein</fullName>
    </recommendedName>
</protein>
<keyword evidence="3" id="KW-1185">Reference proteome</keyword>
<reference evidence="2" key="1">
    <citation type="submission" date="2023-03" db="EMBL/GenBank/DDBJ databases">
        <title>Massive genome expansion in bonnet fungi (Mycena s.s.) driven by repeated elements and novel gene families across ecological guilds.</title>
        <authorList>
            <consortium name="Lawrence Berkeley National Laboratory"/>
            <person name="Harder C.B."/>
            <person name="Miyauchi S."/>
            <person name="Viragh M."/>
            <person name="Kuo A."/>
            <person name="Thoen E."/>
            <person name="Andreopoulos B."/>
            <person name="Lu D."/>
            <person name="Skrede I."/>
            <person name="Drula E."/>
            <person name="Henrissat B."/>
            <person name="Morin E."/>
            <person name="Kohler A."/>
            <person name="Barry K."/>
            <person name="LaButti K."/>
            <person name="Morin E."/>
            <person name="Salamov A."/>
            <person name="Lipzen A."/>
            <person name="Mereny Z."/>
            <person name="Hegedus B."/>
            <person name="Baldrian P."/>
            <person name="Stursova M."/>
            <person name="Weitz H."/>
            <person name="Taylor A."/>
            <person name="Grigoriev I.V."/>
            <person name="Nagy L.G."/>
            <person name="Martin F."/>
            <person name="Kauserud H."/>
        </authorList>
    </citation>
    <scope>NUCLEOTIDE SEQUENCE</scope>
    <source>
        <strain evidence="2">CBHHK182m</strain>
    </source>
</reference>